<sequence length="199" mass="23161">MTLLLLPLLLLPRPASCLLPSFSPTSESGNEPQDIQIWRKIIIAALREMTFMLFVQTMPLTNSALYRCMCLSYQQFSLKPKCYAGKPTCVRHRARCCRLRKTMFPAYNTQRRRYIEIIFDVISEGERPVLGEHALLKKKYQDRSTTGPRRWRQLSINKTLQHFFEAPGGVARIKNSSTFRRPEFFTFGWSAVHLVVNMQ</sequence>
<gene>
    <name evidence="2" type="ORF">E2C01_019074</name>
</gene>
<accession>A0A5B7DWQ0</accession>
<protein>
    <submittedName>
        <fullName evidence="2">Uncharacterized protein</fullName>
    </submittedName>
</protein>
<evidence type="ECO:0000313" key="3">
    <source>
        <dbReference type="Proteomes" id="UP000324222"/>
    </source>
</evidence>
<dbReference type="AlphaFoldDB" id="A0A5B7DWQ0"/>
<reference evidence="2 3" key="1">
    <citation type="submission" date="2019-05" db="EMBL/GenBank/DDBJ databases">
        <title>Another draft genome of Portunus trituberculatus and its Hox gene families provides insights of decapod evolution.</title>
        <authorList>
            <person name="Jeong J.-H."/>
            <person name="Song I."/>
            <person name="Kim S."/>
            <person name="Choi T."/>
            <person name="Kim D."/>
            <person name="Ryu S."/>
            <person name="Kim W."/>
        </authorList>
    </citation>
    <scope>NUCLEOTIDE SEQUENCE [LARGE SCALE GENOMIC DNA]</scope>
    <source>
        <tissue evidence="2">Muscle</tissue>
    </source>
</reference>
<organism evidence="2 3">
    <name type="scientific">Portunus trituberculatus</name>
    <name type="common">Swimming crab</name>
    <name type="synonym">Neptunus trituberculatus</name>
    <dbReference type="NCBI Taxonomy" id="210409"/>
    <lineage>
        <taxon>Eukaryota</taxon>
        <taxon>Metazoa</taxon>
        <taxon>Ecdysozoa</taxon>
        <taxon>Arthropoda</taxon>
        <taxon>Crustacea</taxon>
        <taxon>Multicrustacea</taxon>
        <taxon>Malacostraca</taxon>
        <taxon>Eumalacostraca</taxon>
        <taxon>Eucarida</taxon>
        <taxon>Decapoda</taxon>
        <taxon>Pleocyemata</taxon>
        <taxon>Brachyura</taxon>
        <taxon>Eubrachyura</taxon>
        <taxon>Portunoidea</taxon>
        <taxon>Portunidae</taxon>
        <taxon>Portuninae</taxon>
        <taxon>Portunus</taxon>
    </lineage>
</organism>
<proteinExistence type="predicted"/>
<feature type="signal peptide" evidence="1">
    <location>
        <begin position="1"/>
        <end position="17"/>
    </location>
</feature>
<comment type="caution">
    <text evidence="2">The sequence shown here is derived from an EMBL/GenBank/DDBJ whole genome shotgun (WGS) entry which is preliminary data.</text>
</comment>
<dbReference type="EMBL" id="VSRR010001533">
    <property type="protein sequence ID" value="MPC25950.1"/>
    <property type="molecule type" value="Genomic_DNA"/>
</dbReference>
<feature type="chain" id="PRO_5022752038" evidence="1">
    <location>
        <begin position="18"/>
        <end position="199"/>
    </location>
</feature>
<keyword evidence="3" id="KW-1185">Reference proteome</keyword>
<evidence type="ECO:0000313" key="2">
    <source>
        <dbReference type="EMBL" id="MPC25950.1"/>
    </source>
</evidence>
<keyword evidence="1" id="KW-0732">Signal</keyword>
<evidence type="ECO:0000256" key="1">
    <source>
        <dbReference type="SAM" id="SignalP"/>
    </source>
</evidence>
<name>A0A5B7DWQ0_PORTR</name>
<dbReference type="Proteomes" id="UP000324222">
    <property type="component" value="Unassembled WGS sequence"/>
</dbReference>